<dbReference type="AlphaFoldDB" id="A0A2S7XUB2"/>
<comment type="caution">
    <text evidence="2">The sequence shown here is derived from an EMBL/GenBank/DDBJ whole genome shotgun (WGS) entry which is preliminary data.</text>
</comment>
<name>A0A2S7XUB2_9GAMM</name>
<evidence type="ECO:0008006" key="4">
    <source>
        <dbReference type="Google" id="ProtNLM"/>
    </source>
</evidence>
<feature type="chain" id="PRO_5015416598" description="PEP-CTERM sorting domain-containing protein" evidence="1">
    <location>
        <begin position="27"/>
        <end position="109"/>
    </location>
</feature>
<dbReference type="RefSeq" id="WP_105072760.1">
    <property type="nucleotide sequence ID" value="NZ_PPGH01000018.1"/>
</dbReference>
<sequence length="109" mass="10784">MLMLGKSSGFITATVLCAASIGSAIAAPIAYTNYNAFMTATGSYTSVATLNFDALSVGTFASGSAFNGVTFTGHDDTAGQLAVATGYATTSGANYLGVDNGSDMLNGGL</sequence>
<evidence type="ECO:0000313" key="3">
    <source>
        <dbReference type="Proteomes" id="UP000239936"/>
    </source>
</evidence>
<reference evidence="2 3" key="1">
    <citation type="submission" date="2018-01" db="EMBL/GenBank/DDBJ databases">
        <title>The complete genome sequence of Chromatium okenii LaCa, a purple sulfur bacterium with a turbulent life.</title>
        <authorList>
            <person name="Luedin S.M."/>
            <person name="Liechti N."/>
            <person name="Storelli N."/>
            <person name="Danza F."/>
            <person name="Wittwer M."/>
            <person name="Pothier J.F."/>
            <person name="Tonolla M.A."/>
        </authorList>
    </citation>
    <scope>NUCLEOTIDE SEQUENCE [LARGE SCALE GENOMIC DNA]</scope>
    <source>
        <strain evidence="2 3">LaCa</strain>
    </source>
</reference>
<accession>A0A2S7XUB2</accession>
<dbReference type="Proteomes" id="UP000239936">
    <property type="component" value="Unassembled WGS sequence"/>
</dbReference>
<proteinExistence type="predicted"/>
<evidence type="ECO:0000313" key="2">
    <source>
        <dbReference type="EMBL" id="PQJ97021.1"/>
    </source>
</evidence>
<keyword evidence="1" id="KW-0732">Signal</keyword>
<organism evidence="2 3">
    <name type="scientific">Chromatium okenii</name>
    <dbReference type="NCBI Taxonomy" id="61644"/>
    <lineage>
        <taxon>Bacteria</taxon>
        <taxon>Pseudomonadati</taxon>
        <taxon>Pseudomonadota</taxon>
        <taxon>Gammaproteobacteria</taxon>
        <taxon>Chromatiales</taxon>
        <taxon>Chromatiaceae</taxon>
        <taxon>Chromatium</taxon>
    </lineage>
</organism>
<evidence type="ECO:0000256" key="1">
    <source>
        <dbReference type="SAM" id="SignalP"/>
    </source>
</evidence>
<feature type="signal peptide" evidence="1">
    <location>
        <begin position="1"/>
        <end position="26"/>
    </location>
</feature>
<dbReference type="EMBL" id="PPGH01000018">
    <property type="protein sequence ID" value="PQJ97021.1"/>
    <property type="molecule type" value="Genomic_DNA"/>
</dbReference>
<gene>
    <name evidence="2" type="ORF">CXB77_03180</name>
</gene>
<keyword evidence="3" id="KW-1185">Reference proteome</keyword>
<protein>
    <recommendedName>
        <fullName evidence="4">PEP-CTERM sorting domain-containing protein</fullName>
    </recommendedName>
</protein>